<protein>
    <recommendedName>
        <fullName evidence="4 9">UTP--glucose-1-phosphate uridylyltransferase</fullName>
        <ecNumber evidence="3 9">2.7.7.9</ecNumber>
    </recommendedName>
</protein>
<reference evidence="13 14" key="1">
    <citation type="journal article" date="2016" name="Nat. Commun.">
        <title>Extremotolerant tardigrade genome and improved radiotolerance of human cultured cells by tardigrade-unique protein.</title>
        <authorList>
            <person name="Hashimoto T."/>
            <person name="Horikawa D.D."/>
            <person name="Saito Y."/>
            <person name="Kuwahara H."/>
            <person name="Kozuka-Hata H."/>
            <person name="Shin-I T."/>
            <person name="Minakuchi Y."/>
            <person name="Ohishi K."/>
            <person name="Motoyama A."/>
            <person name="Aizu T."/>
            <person name="Enomoto A."/>
            <person name="Kondo K."/>
            <person name="Tanaka S."/>
            <person name="Hara Y."/>
            <person name="Koshikawa S."/>
            <person name="Sagara H."/>
            <person name="Miura T."/>
            <person name="Yokobori S."/>
            <person name="Miyagawa K."/>
            <person name="Suzuki Y."/>
            <person name="Kubo T."/>
            <person name="Oyama M."/>
            <person name="Kohara Y."/>
            <person name="Fujiyama A."/>
            <person name="Arakawa K."/>
            <person name="Katayama T."/>
            <person name="Toyoda A."/>
            <person name="Kunieda T."/>
        </authorList>
    </citation>
    <scope>NUCLEOTIDE SEQUENCE [LARGE SCALE GENOMIC DNA]</scope>
    <source>
        <strain evidence="13 14">YOKOZUNA-1</strain>
    </source>
</reference>
<feature type="region of interest" description="Disordered" evidence="12">
    <location>
        <begin position="1"/>
        <end position="30"/>
    </location>
</feature>
<evidence type="ECO:0000256" key="5">
    <source>
        <dbReference type="ARBA" id="ARBA00022679"/>
    </source>
</evidence>
<feature type="binding site" evidence="11">
    <location>
        <position position="200"/>
    </location>
    <ligand>
        <name>UTP</name>
        <dbReference type="ChEBI" id="CHEBI:46398"/>
    </ligand>
</feature>
<evidence type="ECO:0000256" key="4">
    <source>
        <dbReference type="ARBA" id="ARBA00019048"/>
    </source>
</evidence>
<dbReference type="UniPathway" id="UPA00164"/>
<keyword evidence="6 9" id="KW-0548">Nucleotidyltransferase</keyword>
<dbReference type="Gene3D" id="2.160.10.10">
    <property type="entry name" value="Hexapeptide repeat proteins"/>
    <property type="match status" value="1"/>
</dbReference>
<feature type="binding site" evidence="11">
    <location>
        <position position="137"/>
    </location>
    <ligand>
        <name>UTP</name>
        <dbReference type="ChEBI" id="CHEBI:46398"/>
    </ligand>
</feature>
<dbReference type="InterPro" id="IPR002618">
    <property type="entry name" value="UDPGP_fam"/>
</dbReference>
<dbReference type="SUPFAM" id="SSF53448">
    <property type="entry name" value="Nucleotide-diphospho-sugar transferases"/>
    <property type="match status" value="1"/>
</dbReference>
<dbReference type="InterPro" id="IPR029044">
    <property type="entry name" value="Nucleotide-diphossugar_trans"/>
</dbReference>
<evidence type="ECO:0000256" key="7">
    <source>
        <dbReference type="ARBA" id="ARBA00023579"/>
    </source>
</evidence>
<feature type="binding site" evidence="11">
    <location>
        <position position="261"/>
    </location>
    <ligand>
        <name>UTP</name>
        <dbReference type="ChEBI" id="CHEBI:46398"/>
    </ligand>
</feature>
<dbReference type="GO" id="GO:0005978">
    <property type="term" value="P:glycogen biosynthetic process"/>
    <property type="evidence" value="ECO:0007669"/>
    <property type="project" value="UniProtKB-UniPathway"/>
</dbReference>
<comment type="catalytic activity">
    <reaction evidence="8">
        <text>alpha-D-glucose 1-phosphate + UTP + H(+) = UDP-alpha-D-glucose + diphosphate</text>
        <dbReference type="Rhea" id="RHEA:19889"/>
        <dbReference type="ChEBI" id="CHEBI:15378"/>
        <dbReference type="ChEBI" id="CHEBI:33019"/>
        <dbReference type="ChEBI" id="CHEBI:46398"/>
        <dbReference type="ChEBI" id="CHEBI:58601"/>
        <dbReference type="ChEBI" id="CHEBI:58885"/>
        <dbReference type="EC" id="2.7.7.9"/>
    </reaction>
    <physiologicalReaction direction="left-to-right" evidence="8">
        <dbReference type="Rhea" id="RHEA:19890"/>
    </physiologicalReaction>
</comment>
<feature type="binding site" evidence="10">
    <location>
        <position position="231"/>
    </location>
    <ligand>
        <name>substrate</name>
    </ligand>
</feature>
<evidence type="ECO:0000256" key="9">
    <source>
        <dbReference type="PIRNR" id="PIRNR000806"/>
    </source>
</evidence>
<evidence type="ECO:0000313" key="13">
    <source>
        <dbReference type="EMBL" id="GAU99119.1"/>
    </source>
</evidence>
<dbReference type="CDD" id="cd00897">
    <property type="entry name" value="UGPase_euk"/>
    <property type="match status" value="1"/>
</dbReference>
<comment type="function">
    <text evidence="7">UTP--glucose-1-phosphate uridylyltransferase catalyzing the conversion of glucose-1-phosphate into UDP-glucose, a crucial precursor for the production of glycogen.</text>
</comment>
<dbReference type="AlphaFoldDB" id="A0A1D1VBW1"/>
<comment type="subunit">
    <text evidence="2">Homooctamer.</text>
</comment>
<feature type="binding site" evidence="11">
    <location>
        <position position="230"/>
    </location>
    <ligand>
        <name>UTP</name>
        <dbReference type="ChEBI" id="CHEBI:46398"/>
    </ligand>
</feature>
<dbReference type="OrthoDB" id="932129at2759"/>
<sequence length="516" mass="57637">MTSAGQLVAPFPLHNQSGTDRFKMGDSSSDTDFQRRNTIDHLHNELSKLLQTAPSGKAAVFEKEFSGFERLFQRFLLESGSAIQWEKIEPLPQNAVIPYDKLQKPEDPSTIAHMLSKLVVVKLNGGLGTSMGCTGPKSLIQVRNDLTFLDLTVEQIEQLNLKYGTDVPLVLMNSFNTEEDTAKVLHKYRGRKLRIVTFQQSRYPRIDRETLMPIAKTLSAHSLEPWYPPGHGDFYQAFSNCGLLDQFLGEGREYSFVSNIDNLGATVDLNILQLLLSQQSAGPDFVMEVTDKTRADVKGGTLIHYEQKLRLLEIAQVPKQHVDEFKSISKFKIFNTNNLWVKLSAIKELVSQNAMKLEVIVNHKALDNGANVIQLETACGDAVRNFSGALGINVPRRRFLPVKKTDDLLLIMSNLYSIQDGVLLVNPERNFPTVPLVKLGDNHFAKVREFLKRFGSIPNVLELDHLTVSGDVTFGKGVVLKGTVIIIANHGDRIDIPPGSLLENKIVSGNLRIMDH</sequence>
<dbReference type="EMBL" id="BDGG01000005">
    <property type="protein sequence ID" value="GAU99119.1"/>
    <property type="molecule type" value="Genomic_DNA"/>
</dbReference>
<dbReference type="GO" id="GO:0003983">
    <property type="term" value="F:UTP:glucose-1-phosphate uridylyltransferase activity"/>
    <property type="evidence" value="ECO:0007669"/>
    <property type="project" value="UniProtKB-EC"/>
</dbReference>
<dbReference type="PANTHER" id="PTHR43511">
    <property type="match status" value="1"/>
</dbReference>
<dbReference type="EC" id="2.7.7.9" evidence="3 9"/>
<keyword evidence="14" id="KW-1185">Reference proteome</keyword>
<evidence type="ECO:0000313" key="14">
    <source>
        <dbReference type="Proteomes" id="UP000186922"/>
    </source>
</evidence>
<evidence type="ECO:0000256" key="3">
    <source>
        <dbReference type="ARBA" id="ARBA00012415"/>
    </source>
</evidence>
<dbReference type="PIRSF" id="PIRSF000806">
    <property type="entry name" value="UDPGP"/>
    <property type="match status" value="1"/>
</dbReference>
<dbReference type="Pfam" id="PF01704">
    <property type="entry name" value="UDPGP"/>
    <property type="match status" value="1"/>
</dbReference>
<evidence type="ECO:0000256" key="10">
    <source>
        <dbReference type="PIRSR" id="PIRSR000806-1"/>
    </source>
</evidence>
<dbReference type="FunFam" id="3.90.550.10:FF:000002">
    <property type="entry name" value="UTP--glucose-1-phosphate uridylyltransferase"/>
    <property type="match status" value="1"/>
</dbReference>
<keyword evidence="5 9" id="KW-0808">Transferase</keyword>
<dbReference type="Gene3D" id="3.90.550.10">
    <property type="entry name" value="Spore Coat Polysaccharide Biosynthesis Protein SpsA, Chain A"/>
    <property type="match status" value="1"/>
</dbReference>
<organism evidence="13 14">
    <name type="scientific">Ramazzottius varieornatus</name>
    <name type="common">Water bear</name>
    <name type="synonym">Tardigrade</name>
    <dbReference type="NCBI Taxonomy" id="947166"/>
    <lineage>
        <taxon>Eukaryota</taxon>
        <taxon>Metazoa</taxon>
        <taxon>Ecdysozoa</taxon>
        <taxon>Tardigrada</taxon>
        <taxon>Eutardigrada</taxon>
        <taxon>Parachela</taxon>
        <taxon>Hypsibioidea</taxon>
        <taxon>Ramazzottiidae</taxon>
        <taxon>Ramazzottius</taxon>
    </lineage>
</organism>
<proteinExistence type="inferred from homology"/>
<dbReference type="Proteomes" id="UP000186922">
    <property type="component" value="Unassembled WGS sequence"/>
</dbReference>
<dbReference type="GO" id="GO:0006011">
    <property type="term" value="P:UDP-alpha-D-glucose metabolic process"/>
    <property type="evidence" value="ECO:0007669"/>
    <property type="project" value="UniProtKB-UniRule"/>
</dbReference>
<evidence type="ECO:0000256" key="8">
    <source>
        <dbReference type="ARBA" id="ARBA00047432"/>
    </source>
</evidence>
<dbReference type="STRING" id="947166.A0A1D1VBW1"/>
<evidence type="ECO:0000256" key="11">
    <source>
        <dbReference type="PIRSR" id="PIRSR000806-2"/>
    </source>
</evidence>
<dbReference type="FunFam" id="2.160.10.10:FF:000001">
    <property type="entry name" value="UTP--glucose-1-phosphate uridylyltransferase"/>
    <property type="match status" value="1"/>
</dbReference>
<evidence type="ECO:0000256" key="12">
    <source>
        <dbReference type="SAM" id="MobiDB-lite"/>
    </source>
</evidence>
<accession>A0A1D1VBW1</accession>
<name>A0A1D1VBW1_RAMVA</name>
<comment type="similarity">
    <text evidence="1 9">Belongs to the UDPGP type 1 family.</text>
</comment>
<evidence type="ECO:0000256" key="6">
    <source>
        <dbReference type="ARBA" id="ARBA00022695"/>
    </source>
</evidence>
<evidence type="ECO:0000256" key="1">
    <source>
        <dbReference type="ARBA" id="ARBA00010401"/>
    </source>
</evidence>
<gene>
    <name evidence="13" type="primary">RvY_10163-1</name>
    <name evidence="13" type="synonym">RvY_10163.1</name>
    <name evidence="13" type="ORF">RvY_10163</name>
</gene>
<comment type="caution">
    <text evidence="13">The sequence shown here is derived from an EMBL/GenBank/DDBJ whole genome shotgun (WGS) entry which is preliminary data.</text>
</comment>
<evidence type="ECO:0000256" key="2">
    <source>
        <dbReference type="ARBA" id="ARBA00011823"/>
    </source>
</evidence>
<feature type="binding site" evidence="11">
    <location>
        <position position="403"/>
    </location>
    <ligand>
        <name>UTP</name>
        <dbReference type="ChEBI" id="CHEBI:46398"/>
    </ligand>
</feature>
<dbReference type="InterPro" id="IPR016267">
    <property type="entry name" value="UDPGP_trans"/>
</dbReference>